<evidence type="ECO:0000313" key="7">
    <source>
        <dbReference type="EMBL" id="SCY57283.1"/>
    </source>
</evidence>
<dbReference type="InterPro" id="IPR011330">
    <property type="entry name" value="Glyco_hydro/deAcase_b/a-brl"/>
</dbReference>
<dbReference type="OrthoDB" id="9782872at2"/>
<feature type="domain" description="NodB homology" evidence="6">
    <location>
        <begin position="119"/>
        <end position="369"/>
    </location>
</feature>
<evidence type="ECO:0000313" key="8">
    <source>
        <dbReference type="Proteomes" id="UP000199569"/>
    </source>
</evidence>
<dbReference type="InterPro" id="IPR051398">
    <property type="entry name" value="Polysacch_Deacetylase"/>
</dbReference>
<dbReference type="Gene3D" id="3.20.20.370">
    <property type="entry name" value="Glycoside hydrolase/deacetylase"/>
    <property type="match status" value="1"/>
</dbReference>
<gene>
    <name evidence="7" type="ORF">SAMN02927923_01722</name>
</gene>
<keyword evidence="4" id="KW-0732">Signal</keyword>
<dbReference type="GO" id="GO:0005975">
    <property type="term" value="P:carbohydrate metabolic process"/>
    <property type="evidence" value="ECO:0007669"/>
    <property type="project" value="InterPro"/>
</dbReference>
<comment type="similarity">
    <text evidence="2">Belongs to the polysaccharide deacetylase family.</text>
</comment>
<organism evidence="7 8">
    <name type="scientific">Microvirga guangxiensis</name>
    <dbReference type="NCBI Taxonomy" id="549386"/>
    <lineage>
        <taxon>Bacteria</taxon>
        <taxon>Pseudomonadati</taxon>
        <taxon>Pseudomonadota</taxon>
        <taxon>Alphaproteobacteria</taxon>
        <taxon>Hyphomicrobiales</taxon>
        <taxon>Methylobacteriaceae</taxon>
        <taxon>Microvirga</taxon>
    </lineage>
</organism>
<evidence type="ECO:0000256" key="2">
    <source>
        <dbReference type="ARBA" id="ARBA00010973"/>
    </source>
</evidence>
<evidence type="ECO:0000256" key="5">
    <source>
        <dbReference type="ARBA" id="ARBA00032976"/>
    </source>
</evidence>
<dbReference type="Pfam" id="PF01522">
    <property type="entry name" value="Polysacc_deac_1"/>
    <property type="match status" value="2"/>
</dbReference>
<evidence type="ECO:0000259" key="6">
    <source>
        <dbReference type="PROSITE" id="PS51677"/>
    </source>
</evidence>
<evidence type="ECO:0000256" key="1">
    <source>
        <dbReference type="ARBA" id="ARBA00003236"/>
    </source>
</evidence>
<dbReference type="EMBL" id="FMVJ01000004">
    <property type="protein sequence ID" value="SCY57283.1"/>
    <property type="molecule type" value="Genomic_DNA"/>
</dbReference>
<sequence>MSLIPSESMRPHQENVIGSTQLQFDQGSQPRLRVVTHTAKSILVRFGIVGLARQWPSSQRQATILRYHSVSSAGDYRSPTISVHPEMFRRQMEFLSRHYDVLTLDELVSGLETGSLPPKAVAITFDDGYKDNATEALPILARYNLPATFFVTSDAVLGKSAFWTGWLHRAVSSASEETLRKASDSLIGGMSSVLSREKIYAALASQVDHAHGSKRQQRFLALSRAFHHMPPLSSPSDFMMDIDDLRALLSAGMTIGAHTATHKVLAGLPEDDAREELSRSKQELEQALVTPIVHFAYPNGHVASNVDDAAIRLTREAGYRSGGTSRRGAALVGTPTHNLPRQGINDALGFSGFVFKLEEARFSLLLRGS</sequence>
<evidence type="ECO:0000256" key="3">
    <source>
        <dbReference type="ARBA" id="ARBA00020071"/>
    </source>
</evidence>
<dbReference type="PROSITE" id="PS51677">
    <property type="entry name" value="NODB"/>
    <property type="match status" value="1"/>
</dbReference>
<dbReference type="AlphaFoldDB" id="A0A1G5H0A3"/>
<dbReference type="STRING" id="549386.SAMN02927923_01722"/>
<proteinExistence type="inferred from homology"/>
<protein>
    <recommendedName>
        <fullName evidence="3">Chitooligosaccharide deacetylase</fullName>
    </recommendedName>
    <alternativeName>
        <fullName evidence="5">Nodulation protein B</fullName>
    </alternativeName>
</protein>
<comment type="function">
    <text evidence="1">Is involved in generating a small heat-stable compound (Nod), an acylated oligomer of N-acetylglucosamine, that stimulates mitosis in various plant protoplasts.</text>
</comment>
<name>A0A1G5H0A3_9HYPH</name>
<dbReference type="PANTHER" id="PTHR34216:SF7">
    <property type="entry name" value="POLY-BETA-1,6-N-ACETYL-D-GLUCOSAMINE N-DEACETYLASE"/>
    <property type="match status" value="1"/>
</dbReference>
<reference evidence="8" key="1">
    <citation type="submission" date="2016-10" db="EMBL/GenBank/DDBJ databases">
        <authorList>
            <person name="Varghese N."/>
            <person name="Submissions S."/>
        </authorList>
    </citation>
    <scope>NUCLEOTIDE SEQUENCE [LARGE SCALE GENOMIC DNA]</scope>
    <source>
        <strain evidence="8">CGMCC 1.7666</strain>
    </source>
</reference>
<dbReference type="InterPro" id="IPR002509">
    <property type="entry name" value="NODB_dom"/>
</dbReference>
<dbReference type="CDD" id="cd10918">
    <property type="entry name" value="CE4_NodB_like_5s_6s"/>
    <property type="match status" value="1"/>
</dbReference>
<accession>A0A1G5H0A3</accession>
<keyword evidence="8" id="KW-1185">Reference proteome</keyword>
<evidence type="ECO:0000256" key="4">
    <source>
        <dbReference type="ARBA" id="ARBA00022729"/>
    </source>
</evidence>
<dbReference type="GO" id="GO:0016810">
    <property type="term" value="F:hydrolase activity, acting on carbon-nitrogen (but not peptide) bonds"/>
    <property type="evidence" value="ECO:0007669"/>
    <property type="project" value="InterPro"/>
</dbReference>
<dbReference type="PANTHER" id="PTHR34216">
    <property type="match status" value="1"/>
</dbReference>
<dbReference type="Proteomes" id="UP000199569">
    <property type="component" value="Unassembled WGS sequence"/>
</dbReference>
<dbReference type="SUPFAM" id="SSF88713">
    <property type="entry name" value="Glycoside hydrolase/deacetylase"/>
    <property type="match status" value="1"/>
</dbReference>